<comment type="caution">
    <text evidence="2">The sequence shown here is derived from an EMBL/GenBank/DDBJ whole genome shotgun (WGS) entry which is preliminary data.</text>
</comment>
<accession>A0ABV1HBL5</accession>
<name>A0ABV1HBL5_9FIRM</name>
<keyword evidence="1" id="KW-0472">Membrane</keyword>
<protein>
    <submittedName>
        <fullName evidence="2">Uncharacterized protein</fullName>
    </submittedName>
</protein>
<proteinExistence type="predicted"/>
<reference evidence="2 3" key="1">
    <citation type="submission" date="2024-03" db="EMBL/GenBank/DDBJ databases">
        <title>Human intestinal bacterial collection.</title>
        <authorList>
            <person name="Pauvert C."/>
            <person name="Hitch T.C.A."/>
            <person name="Clavel T."/>
        </authorList>
    </citation>
    <scope>NUCLEOTIDE SEQUENCE [LARGE SCALE GENOMIC DNA]</scope>
    <source>
        <strain evidence="2 3">CLA-AA-H185</strain>
    </source>
</reference>
<feature type="transmembrane region" description="Helical" evidence="1">
    <location>
        <begin position="6"/>
        <end position="24"/>
    </location>
</feature>
<feature type="transmembrane region" description="Helical" evidence="1">
    <location>
        <begin position="97"/>
        <end position="118"/>
    </location>
</feature>
<gene>
    <name evidence="2" type="ORF">WMO43_01170</name>
</gene>
<keyword evidence="1" id="KW-1133">Transmembrane helix</keyword>
<sequence>MEKLKELLIIALIWAVIIWFARVMKRKSNEQSKKFQENIPEMELIDEEERSYICENIVSFTTGRNVFLWFIILLNLWVTIGYGWKAINMAIFGTADAFSSNLCYTSIFGGIAYSANLLRKAWFRERERNEMGVLKKRIVEVKEYEHPGANNWNGIIKGRKPGISVNISIPNGAYIMQEDNNMAMLIENEDGNFYLIPRIEAERESSKQEQ</sequence>
<evidence type="ECO:0000313" key="3">
    <source>
        <dbReference type="Proteomes" id="UP001454489"/>
    </source>
</evidence>
<dbReference type="Proteomes" id="UP001454489">
    <property type="component" value="Unassembled WGS sequence"/>
</dbReference>
<organism evidence="2 3">
    <name type="scientific">Maccoyibacter intestinihominis</name>
    <dbReference type="NCBI Taxonomy" id="3133499"/>
    <lineage>
        <taxon>Bacteria</taxon>
        <taxon>Bacillati</taxon>
        <taxon>Bacillota</taxon>
        <taxon>Clostridia</taxon>
        <taxon>Lachnospirales</taxon>
        <taxon>Lachnospiraceae</taxon>
        <taxon>Maccoyibacter</taxon>
    </lineage>
</organism>
<keyword evidence="3" id="KW-1185">Reference proteome</keyword>
<evidence type="ECO:0000256" key="1">
    <source>
        <dbReference type="SAM" id="Phobius"/>
    </source>
</evidence>
<evidence type="ECO:0000313" key="2">
    <source>
        <dbReference type="EMBL" id="MEQ2556492.1"/>
    </source>
</evidence>
<dbReference type="EMBL" id="JBBMEX010000001">
    <property type="protein sequence ID" value="MEQ2556492.1"/>
    <property type="molecule type" value="Genomic_DNA"/>
</dbReference>
<keyword evidence="1" id="KW-0812">Transmembrane</keyword>
<feature type="transmembrane region" description="Helical" evidence="1">
    <location>
        <begin position="66"/>
        <end position="85"/>
    </location>
</feature>
<dbReference type="RefSeq" id="WP_353529448.1">
    <property type="nucleotide sequence ID" value="NZ_JBBMEX010000001.1"/>
</dbReference>